<protein>
    <submittedName>
        <fullName evidence="1">Uncharacterized protein</fullName>
    </submittedName>
</protein>
<evidence type="ECO:0000313" key="4">
    <source>
        <dbReference type="Proteomes" id="UP000494161"/>
    </source>
</evidence>
<name>A0A1D8I9M9_9BURK</name>
<dbReference type="EMBL" id="CADILJ010000008">
    <property type="protein sequence ID" value="CAB3943962.1"/>
    <property type="molecule type" value="Genomic_DNA"/>
</dbReference>
<evidence type="ECO:0000313" key="3">
    <source>
        <dbReference type="Proteomes" id="UP000494122"/>
    </source>
</evidence>
<evidence type="ECO:0000313" key="1">
    <source>
        <dbReference type="EMBL" id="CAB3834498.1"/>
    </source>
</evidence>
<organism evidence="1 3">
    <name type="scientific">Achromobacter ruhlandii</name>
    <dbReference type="NCBI Taxonomy" id="72557"/>
    <lineage>
        <taxon>Bacteria</taxon>
        <taxon>Pseudomonadati</taxon>
        <taxon>Pseudomonadota</taxon>
        <taxon>Betaproteobacteria</taxon>
        <taxon>Burkholderiales</taxon>
        <taxon>Alcaligenaceae</taxon>
        <taxon>Achromobacter</taxon>
    </lineage>
</organism>
<dbReference type="AlphaFoldDB" id="A0A1D8I9M9"/>
<keyword evidence="4" id="KW-1185">Reference proteome</keyword>
<proteinExistence type="predicted"/>
<dbReference type="Pfam" id="PF04134">
    <property type="entry name" value="DCC1-like"/>
    <property type="match status" value="1"/>
</dbReference>
<evidence type="ECO:0000313" key="2">
    <source>
        <dbReference type="EMBL" id="CAB3943962.1"/>
    </source>
</evidence>
<dbReference type="GeneID" id="94354531"/>
<reference evidence="3 4" key="1">
    <citation type="submission" date="2020-04" db="EMBL/GenBank/DDBJ databases">
        <authorList>
            <person name="De Canck E."/>
        </authorList>
    </citation>
    <scope>NUCLEOTIDE SEQUENCE [LARGE SCALE GENOMIC DNA]</scope>
    <source>
        <strain evidence="1 3">LMG 3328</strain>
        <strain evidence="2 4">LMG 7053</strain>
    </source>
</reference>
<dbReference type="RefSeq" id="WP_006387081.1">
    <property type="nucleotide sequence ID" value="NZ_CADIJL010000002.1"/>
</dbReference>
<dbReference type="Proteomes" id="UP000494122">
    <property type="component" value="Unassembled WGS sequence"/>
</dbReference>
<dbReference type="Proteomes" id="UP000494161">
    <property type="component" value="Unassembled WGS sequence"/>
</dbReference>
<accession>A0A1D8I9M9</accession>
<gene>
    <name evidence="1" type="ORF">LMG3328_00933</name>
    <name evidence="2" type="ORF">LMG7053_01532</name>
</gene>
<dbReference type="InterPro" id="IPR007263">
    <property type="entry name" value="DCC1-like"/>
</dbReference>
<dbReference type="EMBL" id="CADILE010000002">
    <property type="protein sequence ID" value="CAB3834498.1"/>
    <property type="molecule type" value="Genomic_DNA"/>
</dbReference>
<dbReference type="GO" id="GO:0015035">
    <property type="term" value="F:protein-disulfide reductase activity"/>
    <property type="evidence" value="ECO:0007669"/>
    <property type="project" value="InterPro"/>
</dbReference>
<sequence length="129" mass="14690">MDTDTAPRNFLLYDGDCPFCTNYVRMVQLRKAVGPVELLDMRQHPELVAYFRDRGYDLNDGMLLRLEGHIYWGADCINRLALLSSDSDLFNQINAAIFRRPCLSAALYPFMSRGRALTLALLGKKKMPA</sequence>